<keyword evidence="1" id="KW-1133">Transmembrane helix</keyword>
<feature type="transmembrane region" description="Helical" evidence="1">
    <location>
        <begin position="289"/>
        <end position="310"/>
    </location>
</feature>
<feature type="transmembrane region" description="Helical" evidence="1">
    <location>
        <begin position="95"/>
        <end position="122"/>
    </location>
</feature>
<feature type="transmembrane region" description="Helical" evidence="1">
    <location>
        <begin position="203"/>
        <end position="224"/>
    </location>
</feature>
<dbReference type="Proteomes" id="UP001196870">
    <property type="component" value="Unassembled WGS sequence"/>
</dbReference>
<feature type="transmembrane region" description="Helical" evidence="1">
    <location>
        <begin position="326"/>
        <end position="343"/>
    </location>
</feature>
<feature type="transmembrane region" description="Helical" evidence="1">
    <location>
        <begin position="55"/>
        <end position="74"/>
    </location>
</feature>
<sequence>MDGSTRAPPAAGDRRPRDLRADFFRGMALWFIFIDHIPGNWLGNLTLRNLALSDATEAFVLLAGYAAGIAYGAALDRDGWLFAGAQVVRRVGTLYVAHIVLFVMFTAQVGLSAATLDAAIYIDELHLDAFGQEPYRALLEALLLRFQPAFLNILPLYIVLLLQFALLLPLLRHPRLLLALAVVFYAVVRAFNLELPTWAGGGWFFNPLAWQLLFFIGCTLGYRAPDGARPPLAIRWHWLLGAAVALWLVFTFVLLFLGWHRPNLGLLAPRWFTGLLTDVDKTSLHPFRLLSILALTYLVAHAVPIGAAWLRSRMAAPFVLMGKQGLPVFCSGILFAFLGRLALEQSDRWTMQAAVNLAGLLSLVAVGALAAWYKERERAPRAATPQPVTPGRPA</sequence>
<keyword evidence="1" id="KW-0472">Membrane</keyword>
<reference evidence="3" key="1">
    <citation type="journal article" date="2021" name="Syst. Appl. Microbiol.">
        <title>Roseomonas hellenica sp. nov., isolated from roots of wild-growing Alkanna tinctoria.</title>
        <authorList>
            <person name="Rat A."/>
            <person name="Naranjo H.D."/>
            <person name="Lebbe L."/>
            <person name="Cnockaert M."/>
            <person name="Krigas N."/>
            <person name="Grigoriadou K."/>
            <person name="Maloupa E."/>
            <person name="Willems A."/>
        </authorList>
    </citation>
    <scope>NUCLEOTIDE SEQUENCE [LARGE SCALE GENOMIC DNA]</scope>
    <source>
        <strain evidence="3">LMG 31523</strain>
    </source>
</reference>
<feature type="transmembrane region" description="Helical" evidence="1">
    <location>
        <begin position="23"/>
        <end position="43"/>
    </location>
</feature>
<dbReference type="PIRSF" id="PIRSF028704">
    <property type="entry name" value="UPC028704"/>
    <property type="match status" value="1"/>
</dbReference>
<comment type="caution">
    <text evidence="2">The sequence shown here is derived from an EMBL/GenBank/DDBJ whole genome shotgun (WGS) entry which is preliminary data.</text>
</comment>
<name>A0ABS5EXB4_9PROT</name>
<dbReference type="PANTHER" id="PTHR38592">
    <property type="entry name" value="BLL4819 PROTEIN"/>
    <property type="match status" value="1"/>
</dbReference>
<dbReference type="InterPro" id="IPR014550">
    <property type="entry name" value="UCP028704_OpgC"/>
</dbReference>
<feature type="transmembrane region" description="Helical" evidence="1">
    <location>
        <begin position="142"/>
        <end position="168"/>
    </location>
</feature>
<proteinExistence type="predicted"/>
<evidence type="ECO:0000313" key="3">
    <source>
        <dbReference type="Proteomes" id="UP001196870"/>
    </source>
</evidence>
<protein>
    <submittedName>
        <fullName evidence="2">OpgC domain-containing protein</fullName>
    </submittedName>
</protein>
<dbReference type="EMBL" id="JAAGBB010000009">
    <property type="protein sequence ID" value="MBR0664545.1"/>
    <property type="molecule type" value="Genomic_DNA"/>
</dbReference>
<evidence type="ECO:0000313" key="2">
    <source>
        <dbReference type="EMBL" id="MBR0664545.1"/>
    </source>
</evidence>
<evidence type="ECO:0000256" key="1">
    <source>
        <dbReference type="SAM" id="Phobius"/>
    </source>
</evidence>
<keyword evidence="3" id="KW-1185">Reference proteome</keyword>
<keyword evidence="1" id="KW-0812">Transmembrane</keyword>
<gene>
    <name evidence="2" type="ORF">GXW71_09295</name>
</gene>
<feature type="transmembrane region" description="Helical" evidence="1">
    <location>
        <begin position="349"/>
        <end position="373"/>
    </location>
</feature>
<dbReference type="Pfam" id="PF10129">
    <property type="entry name" value="OpgC_C"/>
    <property type="match status" value="1"/>
</dbReference>
<dbReference type="PANTHER" id="PTHR38592:SF3">
    <property type="entry name" value="BLL4819 PROTEIN"/>
    <property type="match status" value="1"/>
</dbReference>
<dbReference type="RefSeq" id="WP_211852213.1">
    <property type="nucleotide sequence ID" value="NZ_JAAGBB010000009.1"/>
</dbReference>
<feature type="transmembrane region" description="Helical" evidence="1">
    <location>
        <begin position="175"/>
        <end position="191"/>
    </location>
</feature>
<accession>A0ABS5EXB4</accession>
<organism evidence="2 3">
    <name type="scientific">Plastoroseomonas hellenica</name>
    <dbReference type="NCBI Taxonomy" id="2687306"/>
    <lineage>
        <taxon>Bacteria</taxon>
        <taxon>Pseudomonadati</taxon>
        <taxon>Pseudomonadota</taxon>
        <taxon>Alphaproteobacteria</taxon>
        <taxon>Acetobacterales</taxon>
        <taxon>Acetobacteraceae</taxon>
        <taxon>Plastoroseomonas</taxon>
    </lineage>
</organism>
<feature type="transmembrane region" description="Helical" evidence="1">
    <location>
        <begin position="236"/>
        <end position="259"/>
    </location>
</feature>